<comment type="caution">
    <text evidence="2">The sequence shown here is derived from an EMBL/GenBank/DDBJ whole genome shotgun (WGS) entry which is preliminary data.</text>
</comment>
<feature type="transmembrane region" description="Helical" evidence="1">
    <location>
        <begin position="24"/>
        <end position="50"/>
    </location>
</feature>
<feature type="transmembrane region" description="Helical" evidence="1">
    <location>
        <begin position="237"/>
        <end position="266"/>
    </location>
</feature>
<dbReference type="PANTHER" id="PTHR46795">
    <property type="entry name" value="ABC TRANSPORTER PERMEASE-RELATED-RELATED"/>
    <property type="match status" value="1"/>
</dbReference>
<dbReference type="AlphaFoldDB" id="A0A0R1XQI0"/>
<dbReference type="InterPro" id="IPR052536">
    <property type="entry name" value="ABC-4_Integral_Memb_Prot"/>
</dbReference>
<organism evidence="2 3">
    <name type="scientific">Schleiferilactobacillus harbinensis DSM 16991</name>
    <dbReference type="NCBI Taxonomy" id="1122147"/>
    <lineage>
        <taxon>Bacteria</taxon>
        <taxon>Bacillati</taxon>
        <taxon>Bacillota</taxon>
        <taxon>Bacilli</taxon>
        <taxon>Lactobacillales</taxon>
        <taxon>Lactobacillaceae</taxon>
        <taxon>Schleiferilactobacillus</taxon>
    </lineage>
</organism>
<dbReference type="PATRIC" id="fig|1122147.4.peg.876"/>
<keyword evidence="1" id="KW-0812">Transmembrane</keyword>
<evidence type="ECO:0000256" key="1">
    <source>
        <dbReference type="SAM" id="Phobius"/>
    </source>
</evidence>
<accession>A0A0R1XQI0</accession>
<feature type="transmembrane region" description="Helical" evidence="1">
    <location>
        <begin position="56"/>
        <end position="75"/>
    </location>
</feature>
<proteinExistence type="predicted"/>
<dbReference type="PANTHER" id="PTHR46795:SF3">
    <property type="entry name" value="ABC TRANSPORTER PERMEASE"/>
    <property type="match status" value="1"/>
</dbReference>
<feature type="transmembrane region" description="Helical" evidence="1">
    <location>
        <begin position="610"/>
        <end position="632"/>
    </location>
</feature>
<sequence length="670" mass="75431">MEGGIGMTWRTKSKIIGRVLHHNVLFWLATVFLVAVFYIMMCCYAVAANWTATSQNVFLVAAVTNALFFMAFFYYGQRYIIGQYRQEIALYQLWGVPRQQLYGTILTLNLIVLGLMVTAGLAFGALFMPLAVLLLQRFMGLATQFVAPWQGAALVRTLATFAAIGLLSQLVLVRQVYRVRPVQLLHGKKADTLHGRHRLSLVAGVYGVLATVSGLIIAQHFWWLWLIRPDTTGLRLLGLLSAILILVISGEHALIHTTIPLLLMGLRRLPRWPLKRNRLLKLARLTRQFRGEATVLWIGAILLSIVVTWAGMLTTTISVANREAANQARMTFVTHNPRAWQDLDKALTRFSISDVQRVQSTFKIRVVQFRLVNHQTGQEQAVHNTVAIMSQAEYRRVQRMQNLPELPRLTGRAVMIGDALSNTAWSLYRPNITLHLNQKGLPPLRRVGFLTATPYATTFNTAYATDMVMVVSDALWPQIKPEATITWYGGQATKPLTVTQIDRLLATMPSKYRNAAYFSEKGKVVTRHYTDSRDQTLWTAPKIRQTFRRETGIDVFVGCVLSVVILFAVNSMLTLRAWAEREEGVGLFFSLGMTADEIRHVQNDALAWRYALPVIMAALNGLFALQMLWTVAWTAESAALFLLVLGAVALVSWLFFMLSAQLVRRSIVSR</sequence>
<evidence type="ECO:0008006" key="4">
    <source>
        <dbReference type="Google" id="ProtNLM"/>
    </source>
</evidence>
<name>A0A0R1XQI0_9LACO</name>
<dbReference type="Proteomes" id="UP000050949">
    <property type="component" value="Unassembled WGS sequence"/>
</dbReference>
<keyword evidence="1" id="KW-1133">Transmembrane helix</keyword>
<evidence type="ECO:0000313" key="2">
    <source>
        <dbReference type="EMBL" id="KRM29270.1"/>
    </source>
</evidence>
<feature type="transmembrane region" description="Helical" evidence="1">
    <location>
        <begin position="638"/>
        <end position="660"/>
    </location>
</feature>
<keyword evidence="1" id="KW-0472">Membrane</keyword>
<gene>
    <name evidence="2" type="ORF">FC91_GL000847</name>
</gene>
<feature type="transmembrane region" description="Helical" evidence="1">
    <location>
        <begin position="555"/>
        <end position="573"/>
    </location>
</feature>
<dbReference type="eggNOG" id="COG0577">
    <property type="taxonomic scope" value="Bacteria"/>
</dbReference>
<protein>
    <recommendedName>
        <fullName evidence="4">ABC3 transporter permease protein domain-containing protein</fullName>
    </recommendedName>
</protein>
<dbReference type="EMBL" id="AZFW01000016">
    <property type="protein sequence ID" value="KRM29270.1"/>
    <property type="molecule type" value="Genomic_DNA"/>
</dbReference>
<feature type="transmembrane region" description="Helical" evidence="1">
    <location>
        <begin position="294"/>
        <end position="312"/>
    </location>
</feature>
<feature type="transmembrane region" description="Helical" evidence="1">
    <location>
        <begin position="198"/>
        <end position="225"/>
    </location>
</feature>
<evidence type="ECO:0000313" key="3">
    <source>
        <dbReference type="Proteomes" id="UP000050949"/>
    </source>
</evidence>
<feature type="transmembrane region" description="Helical" evidence="1">
    <location>
        <begin position="154"/>
        <end position="177"/>
    </location>
</feature>
<reference evidence="2 3" key="1">
    <citation type="journal article" date="2015" name="Genome Announc.">
        <title>Expanding the biotechnology potential of lactobacilli through comparative genomics of 213 strains and associated genera.</title>
        <authorList>
            <person name="Sun Z."/>
            <person name="Harris H.M."/>
            <person name="McCann A."/>
            <person name="Guo C."/>
            <person name="Argimon S."/>
            <person name="Zhang W."/>
            <person name="Yang X."/>
            <person name="Jeffery I.B."/>
            <person name="Cooney J.C."/>
            <person name="Kagawa T.F."/>
            <person name="Liu W."/>
            <person name="Song Y."/>
            <person name="Salvetti E."/>
            <person name="Wrobel A."/>
            <person name="Rasinkangas P."/>
            <person name="Parkhill J."/>
            <person name="Rea M.C."/>
            <person name="O'Sullivan O."/>
            <person name="Ritari J."/>
            <person name="Douillard F.P."/>
            <person name="Paul Ross R."/>
            <person name="Yang R."/>
            <person name="Briner A.E."/>
            <person name="Felis G.E."/>
            <person name="de Vos W.M."/>
            <person name="Barrangou R."/>
            <person name="Klaenhammer T.R."/>
            <person name="Caufield P.W."/>
            <person name="Cui Y."/>
            <person name="Zhang H."/>
            <person name="O'Toole P.W."/>
        </authorList>
    </citation>
    <scope>NUCLEOTIDE SEQUENCE [LARGE SCALE GENOMIC DNA]</scope>
    <source>
        <strain evidence="2 3">DSM 16991</strain>
    </source>
</reference>
<feature type="transmembrane region" description="Helical" evidence="1">
    <location>
        <begin position="108"/>
        <end position="134"/>
    </location>
</feature>